<proteinExistence type="predicted"/>
<evidence type="ECO:0000313" key="5">
    <source>
        <dbReference type="Proteomes" id="UP000708208"/>
    </source>
</evidence>
<dbReference type="InterPro" id="IPR050309">
    <property type="entry name" value="Type-B_Carboxylest/Lipase"/>
</dbReference>
<accession>A0A8J2NWW2</accession>
<feature type="domain" description="Carboxylesterase type B" evidence="3">
    <location>
        <begin position="94"/>
        <end position="345"/>
    </location>
</feature>
<evidence type="ECO:0000256" key="2">
    <source>
        <dbReference type="SAM" id="SignalP"/>
    </source>
</evidence>
<dbReference type="Proteomes" id="UP000708208">
    <property type="component" value="Unassembled WGS sequence"/>
</dbReference>
<dbReference type="OrthoDB" id="7678507at2759"/>
<gene>
    <name evidence="4" type="ORF">AFUS01_LOCUS6955</name>
</gene>
<keyword evidence="5" id="KW-1185">Reference proteome</keyword>
<dbReference type="Pfam" id="PF00135">
    <property type="entry name" value="COesterase"/>
    <property type="match status" value="1"/>
</dbReference>
<keyword evidence="1" id="KW-0325">Glycoprotein</keyword>
<evidence type="ECO:0000259" key="3">
    <source>
        <dbReference type="Pfam" id="PF00135"/>
    </source>
</evidence>
<organism evidence="4 5">
    <name type="scientific">Allacma fusca</name>
    <dbReference type="NCBI Taxonomy" id="39272"/>
    <lineage>
        <taxon>Eukaryota</taxon>
        <taxon>Metazoa</taxon>
        <taxon>Ecdysozoa</taxon>
        <taxon>Arthropoda</taxon>
        <taxon>Hexapoda</taxon>
        <taxon>Collembola</taxon>
        <taxon>Symphypleona</taxon>
        <taxon>Sminthuridae</taxon>
        <taxon>Allacma</taxon>
    </lineage>
</organism>
<keyword evidence="2" id="KW-0732">Signal</keyword>
<protein>
    <recommendedName>
        <fullName evidence="3">Carboxylesterase type B domain-containing protein</fullName>
    </recommendedName>
</protein>
<name>A0A8J2NWW2_9HEXA</name>
<feature type="chain" id="PRO_5035315816" description="Carboxylesterase type B domain-containing protein" evidence="2">
    <location>
        <begin position="17"/>
        <end position="345"/>
    </location>
</feature>
<evidence type="ECO:0000313" key="4">
    <source>
        <dbReference type="EMBL" id="CAG7717499.1"/>
    </source>
</evidence>
<reference evidence="4" key="1">
    <citation type="submission" date="2021-06" db="EMBL/GenBank/DDBJ databases">
        <authorList>
            <person name="Hodson N. C."/>
            <person name="Mongue J. A."/>
            <person name="Jaron S. K."/>
        </authorList>
    </citation>
    <scope>NUCLEOTIDE SEQUENCE</scope>
</reference>
<dbReference type="PANTHER" id="PTHR11559">
    <property type="entry name" value="CARBOXYLESTERASE"/>
    <property type="match status" value="1"/>
</dbReference>
<sequence length="345" mass="38730">MVLTFLVNLLCAVVNCAPDFGQPGDSLVGSRLGARVLDLNGTVLQPPLVETLGGSLEGYFMKTISGREIYAFEGIPFAEAPVGERRFRSNHLAGRWTSLAARHARCPESSTEKLMNCLRSRNPVRLVSNQFKMLDYFPNFPSVMFAPVVEPKSSHAFLTETPEEIYARNGTLPVPYIASNVEEEGEVIIIALPVLLLFSPFQKEWRKLAPVMLGYKNIKGVNKDSVTDAIEKYYFKNKTARNFELPGFGRMTTDRYFSPGIYRGLQLHSRIAPTYSSVFNYRGRFGIPTAFGLGNERSKYKVGHSEDLFYVFNMSTYSQGLKLTDPEYEISKFMVNSIVNFAETG</sequence>
<comment type="caution">
    <text evidence="4">The sequence shown here is derived from an EMBL/GenBank/DDBJ whole genome shotgun (WGS) entry which is preliminary data.</text>
</comment>
<feature type="signal peptide" evidence="2">
    <location>
        <begin position="1"/>
        <end position="16"/>
    </location>
</feature>
<dbReference type="InterPro" id="IPR002018">
    <property type="entry name" value="CarbesteraseB"/>
</dbReference>
<dbReference type="AlphaFoldDB" id="A0A8J2NWW2"/>
<dbReference type="EMBL" id="CAJVCH010046386">
    <property type="protein sequence ID" value="CAG7717499.1"/>
    <property type="molecule type" value="Genomic_DNA"/>
</dbReference>
<evidence type="ECO:0000256" key="1">
    <source>
        <dbReference type="ARBA" id="ARBA00023180"/>
    </source>
</evidence>